<keyword evidence="4" id="KW-1185">Reference proteome</keyword>
<sequence>MLNGEESELKFLNIANPKTELEKMPLPDAFVVMYSVIDKASFQRAEEYLARLHDQDLLRGRPAILVGNKVDLVRSRVVSPQDGKCLACTYRAKFIEVSVGINHNVDELLVGILNQIRLKVVQGNQEHRNSSGGSEGSGHWYKSRGVVRASMKARQMLTWLFGKEDSKFKNCENLHVL</sequence>
<dbReference type="PROSITE" id="PS51419">
    <property type="entry name" value="RAB"/>
    <property type="match status" value="1"/>
</dbReference>
<dbReference type="SUPFAM" id="SSF52540">
    <property type="entry name" value="P-loop containing nucleoside triphosphate hydrolases"/>
    <property type="match status" value="1"/>
</dbReference>
<dbReference type="GO" id="GO:0005246">
    <property type="term" value="F:calcium channel regulator activity"/>
    <property type="evidence" value="ECO:0007669"/>
    <property type="project" value="TreeGrafter"/>
</dbReference>
<dbReference type="PANTHER" id="PTHR45775:SF1">
    <property type="entry name" value="RAD, GEM_KIR FAMILY MEMBER 3, ISOFORM E"/>
    <property type="match status" value="1"/>
</dbReference>
<evidence type="ECO:0000313" key="4">
    <source>
        <dbReference type="Proteomes" id="UP000000311"/>
    </source>
</evidence>
<dbReference type="InterPro" id="IPR001806">
    <property type="entry name" value="Small_GTPase"/>
</dbReference>
<evidence type="ECO:0000256" key="2">
    <source>
        <dbReference type="ARBA" id="ARBA00022553"/>
    </source>
</evidence>
<dbReference type="SMART" id="SM00173">
    <property type="entry name" value="RAS"/>
    <property type="match status" value="1"/>
</dbReference>
<dbReference type="OrthoDB" id="5239715at2759"/>
<dbReference type="AlphaFoldDB" id="E2AP38"/>
<dbReference type="Proteomes" id="UP000000311">
    <property type="component" value="Unassembled WGS sequence"/>
</dbReference>
<protein>
    <submittedName>
        <fullName evidence="3">GTP-binding protein GEM</fullName>
    </submittedName>
</protein>
<gene>
    <name evidence="3" type="ORF">EAG_03641</name>
</gene>
<dbReference type="STRING" id="104421.E2AP38"/>
<accession>E2AP38</accession>
<dbReference type="Pfam" id="PF00071">
    <property type="entry name" value="Ras"/>
    <property type="match status" value="1"/>
</dbReference>
<evidence type="ECO:0000313" key="3">
    <source>
        <dbReference type="EMBL" id="EFN64870.1"/>
    </source>
</evidence>
<evidence type="ECO:0000256" key="1">
    <source>
        <dbReference type="ARBA" id="ARBA00008846"/>
    </source>
</evidence>
<comment type="similarity">
    <text evidence="1">Belongs to the small GTPase superfamily. RGK family.</text>
</comment>
<dbReference type="PRINTS" id="PR00449">
    <property type="entry name" value="RASTRNSFRMNG"/>
</dbReference>
<dbReference type="SMART" id="SM00175">
    <property type="entry name" value="RAB"/>
    <property type="match status" value="1"/>
</dbReference>
<dbReference type="PANTHER" id="PTHR45775">
    <property type="entry name" value="RAD, GEM/KIR FAMILY MEMBER 2, ISOFORM C"/>
    <property type="match status" value="1"/>
</dbReference>
<dbReference type="GO" id="GO:0005886">
    <property type="term" value="C:plasma membrane"/>
    <property type="evidence" value="ECO:0007669"/>
    <property type="project" value="TreeGrafter"/>
</dbReference>
<keyword evidence="2" id="KW-0597">Phosphoprotein</keyword>
<proteinExistence type="inferred from homology"/>
<dbReference type="GO" id="GO:0005525">
    <property type="term" value="F:GTP binding"/>
    <property type="evidence" value="ECO:0007669"/>
    <property type="project" value="InterPro"/>
</dbReference>
<dbReference type="GO" id="GO:0003924">
    <property type="term" value="F:GTPase activity"/>
    <property type="evidence" value="ECO:0007669"/>
    <property type="project" value="InterPro"/>
</dbReference>
<dbReference type="PROSITE" id="PS51421">
    <property type="entry name" value="RAS"/>
    <property type="match status" value="1"/>
</dbReference>
<dbReference type="InterPro" id="IPR027417">
    <property type="entry name" value="P-loop_NTPase"/>
</dbReference>
<name>E2AP38_CAMFO</name>
<organism evidence="4">
    <name type="scientific">Camponotus floridanus</name>
    <name type="common">Florida carpenter ant</name>
    <dbReference type="NCBI Taxonomy" id="104421"/>
    <lineage>
        <taxon>Eukaryota</taxon>
        <taxon>Metazoa</taxon>
        <taxon>Ecdysozoa</taxon>
        <taxon>Arthropoda</taxon>
        <taxon>Hexapoda</taxon>
        <taxon>Insecta</taxon>
        <taxon>Pterygota</taxon>
        <taxon>Neoptera</taxon>
        <taxon>Endopterygota</taxon>
        <taxon>Hymenoptera</taxon>
        <taxon>Apocrita</taxon>
        <taxon>Aculeata</taxon>
        <taxon>Formicoidea</taxon>
        <taxon>Formicidae</taxon>
        <taxon>Formicinae</taxon>
        <taxon>Camponotus</taxon>
    </lineage>
</organism>
<dbReference type="Gene3D" id="3.40.50.300">
    <property type="entry name" value="P-loop containing nucleotide triphosphate hydrolases"/>
    <property type="match status" value="1"/>
</dbReference>
<dbReference type="EMBL" id="GL441439">
    <property type="protein sequence ID" value="EFN64870.1"/>
    <property type="molecule type" value="Genomic_DNA"/>
</dbReference>
<dbReference type="InterPro" id="IPR051641">
    <property type="entry name" value="RGK_GTP-binding_reg"/>
</dbReference>
<dbReference type="InParanoid" id="E2AP38"/>
<reference evidence="3 4" key="1">
    <citation type="journal article" date="2010" name="Science">
        <title>Genomic comparison of the ants Camponotus floridanus and Harpegnathos saltator.</title>
        <authorList>
            <person name="Bonasio R."/>
            <person name="Zhang G."/>
            <person name="Ye C."/>
            <person name="Mutti N.S."/>
            <person name="Fang X."/>
            <person name="Qin N."/>
            <person name="Donahue G."/>
            <person name="Yang P."/>
            <person name="Li Q."/>
            <person name="Li C."/>
            <person name="Zhang P."/>
            <person name="Huang Z."/>
            <person name="Berger S.L."/>
            <person name="Reinberg D."/>
            <person name="Wang J."/>
            <person name="Liebig J."/>
        </authorList>
    </citation>
    <scope>NUCLEOTIDE SEQUENCE [LARGE SCALE GENOMIC DNA]</scope>
    <source>
        <strain evidence="4">C129</strain>
    </source>
</reference>
<dbReference type="OMA" id="KCLACAY"/>